<gene>
    <name evidence="3" type="ORF">RCL2_002261000</name>
</gene>
<reference evidence="3" key="1">
    <citation type="submission" date="2019-10" db="EMBL/GenBank/DDBJ databases">
        <title>Conservation and host-specific expression of non-tandemly repeated heterogenous ribosome RNA gene in arbuscular mycorrhizal fungi.</title>
        <authorList>
            <person name="Maeda T."/>
            <person name="Kobayashi Y."/>
            <person name="Nakagawa T."/>
            <person name="Ezawa T."/>
            <person name="Yamaguchi K."/>
            <person name="Bino T."/>
            <person name="Nishimoto Y."/>
            <person name="Shigenobu S."/>
            <person name="Kawaguchi M."/>
        </authorList>
    </citation>
    <scope>NUCLEOTIDE SEQUENCE</scope>
    <source>
        <strain evidence="3">HR1</strain>
    </source>
</reference>
<feature type="compositionally biased region" description="Polar residues" evidence="1">
    <location>
        <begin position="320"/>
        <end position="388"/>
    </location>
</feature>
<comment type="caution">
    <text evidence="3">The sequence shown here is derived from an EMBL/GenBank/DDBJ whole genome shotgun (WGS) entry which is preliminary data.</text>
</comment>
<feature type="region of interest" description="Disordered" evidence="1">
    <location>
        <begin position="288"/>
        <end position="388"/>
    </location>
</feature>
<dbReference type="Gene3D" id="3.30.710.10">
    <property type="entry name" value="Potassium Channel Kv1.1, Chain A"/>
    <property type="match status" value="1"/>
</dbReference>
<dbReference type="PANTHER" id="PTHR24410">
    <property type="entry name" value="HL07962P-RELATED"/>
    <property type="match status" value="1"/>
</dbReference>
<proteinExistence type="predicted"/>
<dbReference type="SMART" id="SM00225">
    <property type="entry name" value="BTB"/>
    <property type="match status" value="1"/>
</dbReference>
<feature type="compositionally biased region" description="Low complexity" evidence="1">
    <location>
        <begin position="299"/>
        <end position="311"/>
    </location>
</feature>
<dbReference type="InterPro" id="IPR011333">
    <property type="entry name" value="SKP1/BTB/POZ_sf"/>
</dbReference>
<dbReference type="InterPro" id="IPR000210">
    <property type="entry name" value="BTB/POZ_dom"/>
</dbReference>
<dbReference type="PROSITE" id="PS50097">
    <property type="entry name" value="BTB"/>
    <property type="match status" value="1"/>
</dbReference>
<dbReference type="Pfam" id="PF07707">
    <property type="entry name" value="BACK"/>
    <property type="match status" value="1"/>
</dbReference>
<sequence length="431" mass="49936">MLKINNHKYLQKLSENLLDNLEDAEFCDISIEVGNVPHSKIFYAHMFILNCRSSYFQQILSIINKKPDGENMVKIKLPKFSPDSFQIILRYIYGADLSLINYNNLNIVKLLVAANELNLQELISDLQSFLIENRSNWLEKNFCLIYKTCCKSYSFLQLQEYCSRLISKFPDKVFKSLDFSSIPESLLVNLVRTSNFSMSEAQLWENILRWGIAKNPTLSTDPSNYSKDDFQSLKNTLKLFIPFIRFNDLSYREFTYSVVPFKDVLPEKLYMELLKTFLGPDYQPSHLTKEKLSNPNAWSTGSNSSNSRGNSWDVWEPTKPDSSNSLESTKPNSAKQNLPKSNPLESIKPDSSNSLESTKPNSAKQNPLETIKPNSKPSSLEYTKPNTESIPWDEWDLGESTRQIPWDEWDVIKRPNTTKLVFIKYFIMYLY</sequence>
<dbReference type="Pfam" id="PF00651">
    <property type="entry name" value="BTB"/>
    <property type="match status" value="1"/>
</dbReference>
<dbReference type="InterPro" id="IPR051481">
    <property type="entry name" value="BTB-POZ/Galectin-3-binding"/>
</dbReference>
<organism evidence="3 4">
    <name type="scientific">Rhizophagus clarus</name>
    <dbReference type="NCBI Taxonomy" id="94130"/>
    <lineage>
        <taxon>Eukaryota</taxon>
        <taxon>Fungi</taxon>
        <taxon>Fungi incertae sedis</taxon>
        <taxon>Mucoromycota</taxon>
        <taxon>Glomeromycotina</taxon>
        <taxon>Glomeromycetes</taxon>
        <taxon>Glomerales</taxon>
        <taxon>Glomeraceae</taxon>
        <taxon>Rhizophagus</taxon>
    </lineage>
</organism>
<evidence type="ECO:0000313" key="4">
    <source>
        <dbReference type="Proteomes" id="UP000615446"/>
    </source>
</evidence>
<evidence type="ECO:0000313" key="3">
    <source>
        <dbReference type="EMBL" id="GES95957.1"/>
    </source>
</evidence>
<dbReference type="AlphaFoldDB" id="A0A8H3LZJ2"/>
<accession>A0A8H3LZJ2</accession>
<dbReference type="InterPro" id="IPR011705">
    <property type="entry name" value="BACK"/>
</dbReference>
<dbReference type="CDD" id="cd18186">
    <property type="entry name" value="BTB_POZ_ZBTB_KLHL-like"/>
    <property type="match status" value="1"/>
</dbReference>
<dbReference type="OrthoDB" id="1022638at2759"/>
<dbReference type="Proteomes" id="UP000615446">
    <property type="component" value="Unassembled WGS sequence"/>
</dbReference>
<evidence type="ECO:0000259" key="2">
    <source>
        <dbReference type="PROSITE" id="PS50097"/>
    </source>
</evidence>
<dbReference type="PANTHER" id="PTHR24410:SF23">
    <property type="entry name" value="BTB DOMAIN-CONTAINING PROTEIN-RELATED"/>
    <property type="match status" value="1"/>
</dbReference>
<protein>
    <submittedName>
        <fullName evidence="3">BTB/POZ protein</fullName>
    </submittedName>
</protein>
<feature type="domain" description="BTB" evidence="2">
    <location>
        <begin position="27"/>
        <end position="101"/>
    </location>
</feature>
<dbReference type="SUPFAM" id="SSF54695">
    <property type="entry name" value="POZ domain"/>
    <property type="match status" value="1"/>
</dbReference>
<dbReference type="EMBL" id="BLAL01000246">
    <property type="protein sequence ID" value="GES95957.1"/>
    <property type="molecule type" value="Genomic_DNA"/>
</dbReference>
<name>A0A8H3LZJ2_9GLOM</name>
<evidence type="ECO:0000256" key="1">
    <source>
        <dbReference type="SAM" id="MobiDB-lite"/>
    </source>
</evidence>